<name>K1WQZ7_MARBU</name>
<keyword evidence="4" id="KW-1185">Reference proteome</keyword>
<evidence type="ECO:0000313" key="3">
    <source>
        <dbReference type="EMBL" id="EKD14787.1"/>
    </source>
</evidence>
<dbReference type="PANTHER" id="PTHR35910">
    <property type="entry name" value="2EXR DOMAIN-CONTAINING PROTEIN"/>
    <property type="match status" value="1"/>
</dbReference>
<protein>
    <recommendedName>
        <fullName evidence="2">2EXR domain-containing protein</fullName>
    </recommendedName>
</protein>
<dbReference type="Proteomes" id="UP000006753">
    <property type="component" value="Unassembled WGS sequence"/>
</dbReference>
<evidence type="ECO:0000313" key="4">
    <source>
        <dbReference type="Proteomes" id="UP000006753"/>
    </source>
</evidence>
<dbReference type="AlphaFoldDB" id="K1WQZ7"/>
<sequence length="431" mass="49958">MNRARTKQTRAHRKRAISSTRKLEPKSKAAFDPYQKQFPPKSFSTPAKARYNLPTEDDGSHSWPFSETWPPRFIVDYTYLLSLQRSWQSWFRSLLYSNTLIPQAKMLEIGQATIGDPRLGLCETAAAAAAGQSQSQHRQMESVGRLKLDWEREPSDVPDWIGLNWSKEKLKLKQMNDISLYRCRAAAENLQFLVGNLPDPGQELFIQLDRSKSLQELETFPKLPVELRLMIWRLSFPPSRLVRLHPTFNSSQDPLPVALRVNQESRREGLRHYYMVQRPPDARFSKYAYFYPRQVCINPKIDSVYISFLHLVVYPEEASDFIRALVCSNIACFRLLQDLELRDVYLILSNPVSLKSATAMVEMNDKRTGTLLLFPGLKRICFTSGESFIAVSDAVQTMVVPRLERYRWMFSDRKIPAFLARRWVPLRPGSF</sequence>
<accession>K1WQZ7</accession>
<dbReference type="InterPro" id="IPR045518">
    <property type="entry name" value="2EXR"/>
</dbReference>
<dbReference type="InParanoid" id="K1WQZ7"/>
<gene>
    <name evidence="3" type="ORF">MBM_06998</name>
</gene>
<organism evidence="3 4">
    <name type="scientific">Marssonina brunnea f. sp. multigermtubi (strain MB_m1)</name>
    <name type="common">Marssonina leaf spot fungus</name>
    <dbReference type="NCBI Taxonomy" id="1072389"/>
    <lineage>
        <taxon>Eukaryota</taxon>
        <taxon>Fungi</taxon>
        <taxon>Dikarya</taxon>
        <taxon>Ascomycota</taxon>
        <taxon>Pezizomycotina</taxon>
        <taxon>Leotiomycetes</taxon>
        <taxon>Helotiales</taxon>
        <taxon>Drepanopezizaceae</taxon>
        <taxon>Drepanopeziza</taxon>
    </lineage>
</organism>
<dbReference type="HOGENOM" id="CLU_636270_0_0_1"/>
<feature type="domain" description="2EXR" evidence="2">
    <location>
        <begin position="219"/>
        <end position="303"/>
    </location>
</feature>
<feature type="region of interest" description="Disordered" evidence="1">
    <location>
        <begin position="1"/>
        <end position="57"/>
    </location>
</feature>
<feature type="compositionally biased region" description="Basic residues" evidence="1">
    <location>
        <begin position="1"/>
        <end position="16"/>
    </location>
</feature>
<dbReference type="PANTHER" id="PTHR35910:SF1">
    <property type="entry name" value="2EXR DOMAIN-CONTAINING PROTEIN"/>
    <property type="match status" value="1"/>
</dbReference>
<dbReference type="GeneID" id="18762933"/>
<reference evidence="3 4" key="1">
    <citation type="journal article" date="2012" name="BMC Genomics">
        <title>Sequencing the genome of Marssonina brunnea reveals fungus-poplar co-evolution.</title>
        <authorList>
            <person name="Zhu S."/>
            <person name="Cao Y.-Z."/>
            <person name="Jiang C."/>
            <person name="Tan B.-Y."/>
            <person name="Wang Z."/>
            <person name="Feng S."/>
            <person name="Zhang L."/>
            <person name="Su X.-H."/>
            <person name="Brejova B."/>
            <person name="Vinar T."/>
            <person name="Xu M."/>
            <person name="Wang M.-X."/>
            <person name="Zhang S.-G."/>
            <person name="Huang M.-R."/>
            <person name="Wu R."/>
            <person name="Zhou Y."/>
        </authorList>
    </citation>
    <scope>NUCLEOTIDE SEQUENCE [LARGE SCALE GENOMIC DNA]</scope>
    <source>
        <strain evidence="3 4">MB_m1</strain>
    </source>
</reference>
<proteinExistence type="predicted"/>
<dbReference type="KEGG" id="mbe:MBM_06998"/>
<dbReference type="EMBL" id="JH921444">
    <property type="protein sequence ID" value="EKD14787.1"/>
    <property type="molecule type" value="Genomic_DNA"/>
</dbReference>
<dbReference type="OrthoDB" id="3565269at2759"/>
<dbReference type="Pfam" id="PF20150">
    <property type="entry name" value="2EXR"/>
    <property type="match status" value="1"/>
</dbReference>
<evidence type="ECO:0000259" key="2">
    <source>
        <dbReference type="Pfam" id="PF20150"/>
    </source>
</evidence>
<evidence type="ECO:0000256" key="1">
    <source>
        <dbReference type="SAM" id="MobiDB-lite"/>
    </source>
</evidence>